<evidence type="ECO:0000313" key="2">
    <source>
        <dbReference type="EMBL" id="PSS18667.1"/>
    </source>
</evidence>
<protein>
    <submittedName>
        <fullName evidence="2">Uncharacterized protein</fullName>
    </submittedName>
</protein>
<evidence type="ECO:0000313" key="3">
    <source>
        <dbReference type="Proteomes" id="UP000241818"/>
    </source>
</evidence>
<dbReference type="EMBL" id="KZ679011">
    <property type="protein sequence ID" value="PSS18667.1"/>
    <property type="molecule type" value="Genomic_DNA"/>
</dbReference>
<dbReference type="RefSeq" id="XP_024721019.1">
    <property type="nucleotide sequence ID" value="XM_024865036.1"/>
</dbReference>
<organism evidence="2 3">
    <name type="scientific">Amorphotheca resinae ATCC 22711</name>
    <dbReference type="NCBI Taxonomy" id="857342"/>
    <lineage>
        <taxon>Eukaryota</taxon>
        <taxon>Fungi</taxon>
        <taxon>Dikarya</taxon>
        <taxon>Ascomycota</taxon>
        <taxon>Pezizomycotina</taxon>
        <taxon>Leotiomycetes</taxon>
        <taxon>Helotiales</taxon>
        <taxon>Amorphothecaceae</taxon>
        <taxon>Amorphotheca</taxon>
    </lineage>
</organism>
<dbReference type="GeneID" id="36573117"/>
<feature type="compositionally biased region" description="Basic and acidic residues" evidence="1">
    <location>
        <begin position="1"/>
        <end position="17"/>
    </location>
</feature>
<sequence length="110" mass="12281">MYHDTMTDPAVPDRGDGQDTDLSPDSPARSDQSFHVFLLRALNDILCSDPHQRDSSMLCIPDISSDRKDDTIFPPRGTARILLFPSHRFLTPARPEAEPSDLRAESLSSE</sequence>
<proteinExistence type="predicted"/>
<dbReference type="Proteomes" id="UP000241818">
    <property type="component" value="Unassembled WGS sequence"/>
</dbReference>
<feature type="region of interest" description="Disordered" evidence="1">
    <location>
        <begin position="1"/>
        <end position="29"/>
    </location>
</feature>
<accession>A0A2T3B288</accession>
<dbReference type="InParanoid" id="A0A2T3B288"/>
<name>A0A2T3B288_AMORE</name>
<dbReference type="AlphaFoldDB" id="A0A2T3B288"/>
<reference evidence="2 3" key="1">
    <citation type="journal article" date="2018" name="New Phytol.">
        <title>Comparative genomics and transcriptomics depict ericoid mycorrhizal fungi as versatile saprotrophs and plant mutualists.</title>
        <authorList>
            <person name="Martino E."/>
            <person name="Morin E."/>
            <person name="Grelet G.A."/>
            <person name="Kuo A."/>
            <person name="Kohler A."/>
            <person name="Daghino S."/>
            <person name="Barry K.W."/>
            <person name="Cichocki N."/>
            <person name="Clum A."/>
            <person name="Dockter R.B."/>
            <person name="Hainaut M."/>
            <person name="Kuo R.C."/>
            <person name="LaButti K."/>
            <person name="Lindahl B.D."/>
            <person name="Lindquist E.A."/>
            <person name="Lipzen A."/>
            <person name="Khouja H.R."/>
            <person name="Magnuson J."/>
            <person name="Murat C."/>
            <person name="Ohm R.A."/>
            <person name="Singer S.W."/>
            <person name="Spatafora J.W."/>
            <person name="Wang M."/>
            <person name="Veneault-Fourrey C."/>
            <person name="Henrissat B."/>
            <person name="Grigoriev I.V."/>
            <person name="Martin F.M."/>
            <person name="Perotto S."/>
        </authorList>
    </citation>
    <scope>NUCLEOTIDE SEQUENCE [LARGE SCALE GENOMIC DNA]</scope>
    <source>
        <strain evidence="2 3">ATCC 22711</strain>
    </source>
</reference>
<gene>
    <name evidence="2" type="ORF">M430DRAFT_242467</name>
</gene>
<evidence type="ECO:0000256" key="1">
    <source>
        <dbReference type="SAM" id="MobiDB-lite"/>
    </source>
</evidence>
<keyword evidence="3" id="KW-1185">Reference proteome</keyword>